<evidence type="ECO:0000313" key="3">
    <source>
        <dbReference type="Proteomes" id="UP001237595"/>
    </source>
</evidence>
<feature type="compositionally biased region" description="Polar residues" evidence="1">
    <location>
        <begin position="80"/>
        <end position="92"/>
    </location>
</feature>
<sequence>MLRPSGANTGLSSTTSHRQIVSLRSCWPPRSPARAIQMWLRRCSSGTSETRPRLNENRVPSGDHAGWVSSSDGSGLPSRLVTSPESTSTTTMRLRPRSSAGVSAPGDLRATASDSPSGDHATSDSQSSACRSAMGSRLGLEPSASTSQIRWTRCPPTSSNRLIAIRLPSGE</sequence>
<keyword evidence="3" id="KW-1185">Reference proteome</keyword>
<evidence type="ECO:0000313" key="2">
    <source>
        <dbReference type="EMBL" id="MDI2031967.1"/>
    </source>
</evidence>
<dbReference type="EMBL" id="JASAOF010000023">
    <property type="protein sequence ID" value="MDI2031967.1"/>
    <property type="molecule type" value="Genomic_DNA"/>
</dbReference>
<gene>
    <name evidence="2" type="ORF">QFW96_25315</name>
</gene>
<dbReference type="RefSeq" id="WP_281458229.1">
    <property type="nucleotide sequence ID" value="NZ_JASAOF010000023.1"/>
</dbReference>
<accession>A0ABT6PVD0</accession>
<feature type="region of interest" description="Disordered" evidence="1">
    <location>
        <begin position="45"/>
        <end position="159"/>
    </location>
</feature>
<proteinExistence type="predicted"/>
<feature type="region of interest" description="Disordered" evidence="1">
    <location>
        <begin position="1"/>
        <end position="20"/>
    </location>
</feature>
<evidence type="ECO:0000256" key="1">
    <source>
        <dbReference type="SAM" id="MobiDB-lite"/>
    </source>
</evidence>
<feature type="compositionally biased region" description="Polar residues" evidence="1">
    <location>
        <begin position="1"/>
        <end position="19"/>
    </location>
</feature>
<comment type="caution">
    <text evidence="2">The sequence shown here is derived from an EMBL/GenBank/DDBJ whole genome shotgun (WGS) entry which is preliminary data.</text>
</comment>
<reference evidence="2 3" key="1">
    <citation type="submission" date="2023-04" db="EMBL/GenBank/DDBJ databases">
        <title>Draft genome sequence of Saccharopolyspora sp. TS4A08 isolated from sweet potato rhizospheric soil.</title>
        <authorList>
            <person name="Suksaard P."/>
            <person name="Duangmal K."/>
        </authorList>
    </citation>
    <scope>NUCLEOTIDE SEQUENCE [LARGE SCALE GENOMIC DNA]</scope>
    <source>
        <strain evidence="2 3">TS4A08</strain>
    </source>
</reference>
<feature type="compositionally biased region" description="Polar residues" evidence="1">
    <location>
        <begin position="143"/>
        <end position="159"/>
    </location>
</feature>
<organism evidence="2 3">
    <name type="scientific">Saccharopolyspora ipomoeae</name>
    <dbReference type="NCBI Taxonomy" id="3042027"/>
    <lineage>
        <taxon>Bacteria</taxon>
        <taxon>Bacillati</taxon>
        <taxon>Actinomycetota</taxon>
        <taxon>Actinomycetes</taxon>
        <taxon>Pseudonocardiales</taxon>
        <taxon>Pseudonocardiaceae</taxon>
        <taxon>Saccharopolyspora</taxon>
    </lineage>
</organism>
<name>A0ABT6PVD0_9PSEU</name>
<dbReference type="Proteomes" id="UP001237595">
    <property type="component" value="Unassembled WGS sequence"/>
</dbReference>
<protein>
    <submittedName>
        <fullName evidence="2">Uncharacterized protein</fullName>
    </submittedName>
</protein>